<proteinExistence type="predicted"/>
<feature type="region of interest" description="Disordered" evidence="1">
    <location>
        <begin position="185"/>
        <end position="211"/>
    </location>
</feature>
<evidence type="ECO:0000313" key="4">
    <source>
        <dbReference type="Proteomes" id="UP001596550"/>
    </source>
</evidence>
<organism evidence="3 4">
    <name type="scientific">Chryseobacterium zhengzhouense</name>
    <dbReference type="NCBI Taxonomy" id="1636086"/>
    <lineage>
        <taxon>Bacteria</taxon>
        <taxon>Pseudomonadati</taxon>
        <taxon>Bacteroidota</taxon>
        <taxon>Flavobacteriia</taxon>
        <taxon>Flavobacteriales</taxon>
        <taxon>Weeksellaceae</taxon>
        <taxon>Chryseobacterium group</taxon>
        <taxon>Chryseobacterium</taxon>
    </lineage>
</organism>
<evidence type="ECO:0000256" key="1">
    <source>
        <dbReference type="SAM" id="MobiDB-lite"/>
    </source>
</evidence>
<feature type="signal peptide" evidence="2">
    <location>
        <begin position="1"/>
        <end position="19"/>
    </location>
</feature>
<keyword evidence="4" id="KW-1185">Reference proteome</keyword>
<comment type="caution">
    <text evidence="3">The sequence shown here is derived from an EMBL/GenBank/DDBJ whole genome shotgun (WGS) entry which is preliminary data.</text>
</comment>
<keyword evidence="2" id="KW-0732">Signal</keyword>
<evidence type="ECO:0008006" key="5">
    <source>
        <dbReference type="Google" id="ProtNLM"/>
    </source>
</evidence>
<feature type="chain" id="PRO_5045418330" description="VCBS repeat-containing protein" evidence="2">
    <location>
        <begin position="20"/>
        <end position="241"/>
    </location>
</feature>
<dbReference type="Proteomes" id="UP001596550">
    <property type="component" value="Unassembled WGS sequence"/>
</dbReference>
<accession>A0ABW2LS07</accession>
<gene>
    <name evidence="3" type="ORF">ACFQO9_01155</name>
</gene>
<sequence>MKRIFLFILFLIFSTNIFSQNFPQQAKLIEDFIPKGWKVINHVQGDLNKDGLDDHVIIIEHTDPKNVKINTNLGSDKLNLNPRIILVFFKNKNQGYTLAAKNNSNFISTENSEESPCLEDPLLETGGIFVEKGLLKISFNYWFSCGSWYVNNVDYIFRFQNSRFELIGFDHSEFHRATGEKSSTSINFSTKKKSETTGESMSDDHPDKKKTVWSSIKPKKIYDLQDMVDEDYFEILDIKRN</sequence>
<feature type="compositionally biased region" description="Basic and acidic residues" evidence="1">
    <location>
        <begin position="192"/>
        <end position="210"/>
    </location>
</feature>
<protein>
    <recommendedName>
        <fullName evidence="5">VCBS repeat-containing protein</fullName>
    </recommendedName>
</protein>
<name>A0ABW2LS07_9FLAO</name>
<evidence type="ECO:0000256" key="2">
    <source>
        <dbReference type="SAM" id="SignalP"/>
    </source>
</evidence>
<dbReference type="RefSeq" id="WP_378172118.1">
    <property type="nucleotide sequence ID" value="NZ_JBHTCR010000001.1"/>
</dbReference>
<dbReference type="EMBL" id="JBHTCR010000001">
    <property type="protein sequence ID" value="MFC7345322.1"/>
    <property type="molecule type" value="Genomic_DNA"/>
</dbReference>
<reference evidence="4" key="1">
    <citation type="journal article" date="2019" name="Int. J. Syst. Evol. Microbiol.">
        <title>The Global Catalogue of Microorganisms (GCM) 10K type strain sequencing project: providing services to taxonomists for standard genome sequencing and annotation.</title>
        <authorList>
            <consortium name="The Broad Institute Genomics Platform"/>
            <consortium name="The Broad Institute Genome Sequencing Center for Infectious Disease"/>
            <person name="Wu L."/>
            <person name="Ma J."/>
        </authorList>
    </citation>
    <scope>NUCLEOTIDE SEQUENCE [LARGE SCALE GENOMIC DNA]</scope>
    <source>
        <strain evidence="4">CCUG 54781</strain>
    </source>
</reference>
<evidence type="ECO:0000313" key="3">
    <source>
        <dbReference type="EMBL" id="MFC7345322.1"/>
    </source>
</evidence>